<accession>A0ABX8RYC2</accession>
<evidence type="ECO:0000313" key="1">
    <source>
        <dbReference type="EMBL" id="QXN94558.1"/>
    </source>
</evidence>
<evidence type="ECO:0008006" key="3">
    <source>
        <dbReference type="Google" id="ProtNLM"/>
    </source>
</evidence>
<name>A0ABX8RYC2_NOCIO</name>
<dbReference type="EMBL" id="CP078145">
    <property type="protein sequence ID" value="QXN94558.1"/>
    <property type="molecule type" value="Genomic_DNA"/>
</dbReference>
<sequence length="280" mass="30708">MVFAAHVLKVMISSPGDTADEVQAVIAALHGWNSSRAESAETVLLPRFWKADAVPQLGTSSGQGVINSQLLDEADIVIALFDARLGQETDSAVSGTAEEIERASAAGKPVHVWFSDEPVDRRKIDITELGRLQSFREELQSRGLLGVYTDLSDLAYRVRDAVESDISRFGLGAPSVVRKGEHALPRLRVERDVDYRGKSQVSVILENKSETVTAKDLSLDLGPWEHAVYRESHDPFDLPPLQSLRWTAGFDMGMPTQITATITWTEDSAPQSVDLPVTSR</sequence>
<gene>
    <name evidence="1" type="ORF">KV110_16800</name>
</gene>
<dbReference type="RefSeq" id="WP_218477155.1">
    <property type="nucleotide sequence ID" value="NZ_BAABJN010000015.1"/>
</dbReference>
<dbReference type="Proteomes" id="UP000694257">
    <property type="component" value="Chromosome"/>
</dbReference>
<proteinExistence type="predicted"/>
<organism evidence="1 2">
    <name type="scientific">Nocardia iowensis</name>
    <dbReference type="NCBI Taxonomy" id="204891"/>
    <lineage>
        <taxon>Bacteria</taxon>
        <taxon>Bacillati</taxon>
        <taxon>Actinomycetota</taxon>
        <taxon>Actinomycetes</taxon>
        <taxon>Mycobacteriales</taxon>
        <taxon>Nocardiaceae</taxon>
        <taxon>Nocardia</taxon>
    </lineage>
</organism>
<reference evidence="1 2" key="1">
    <citation type="submission" date="2021-07" db="EMBL/GenBank/DDBJ databases">
        <title>Whole Genome Sequence of Nocardia Iowensis.</title>
        <authorList>
            <person name="Lamm A."/>
            <person name="Collins-Fairclough A.M."/>
            <person name="Bunk B."/>
            <person name="Sproer C."/>
        </authorList>
    </citation>
    <scope>NUCLEOTIDE SEQUENCE [LARGE SCALE GENOMIC DNA]</scope>
    <source>
        <strain evidence="1 2">NRRL 5646</strain>
    </source>
</reference>
<protein>
    <recommendedName>
        <fullName evidence="3">DUF4062 domain-containing protein</fullName>
    </recommendedName>
</protein>
<evidence type="ECO:0000313" key="2">
    <source>
        <dbReference type="Proteomes" id="UP000694257"/>
    </source>
</evidence>
<keyword evidence="2" id="KW-1185">Reference proteome</keyword>